<evidence type="ECO:0000313" key="3">
    <source>
        <dbReference type="Proteomes" id="UP001497516"/>
    </source>
</evidence>
<feature type="compositionally biased region" description="Polar residues" evidence="1">
    <location>
        <begin position="80"/>
        <end position="91"/>
    </location>
</feature>
<gene>
    <name evidence="2" type="ORF">LTRI10_LOCUS50361</name>
</gene>
<evidence type="ECO:0008006" key="4">
    <source>
        <dbReference type="Google" id="ProtNLM"/>
    </source>
</evidence>
<evidence type="ECO:0000313" key="2">
    <source>
        <dbReference type="EMBL" id="CAL1410979.1"/>
    </source>
</evidence>
<proteinExistence type="predicted"/>
<dbReference type="Proteomes" id="UP001497516">
    <property type="component" value="Chromosome 9"/>
</dbReference>
<reference evidence="2 3" key="1">
    <citation type="submission" date="2024-04" db="EMBL/GenBank/DDBJ databases">
        <authorList>
            <person name="Fracassetti M."/>
        </authorList>
    </citation>
    <scope>NUCLEOTIDE SEQUENCE [LARGE SCALE GENOMIC DNA]</scope>
</reference>
<feature type="region of interest" description="Disordered" evidence="1">
    <location>
        <begin position="80"/>
        <end position="126"/>
    </location>
</feature>
<name>A0AAV2GLE4_9ROSI</name>
<dbReference type="EMBL" id="OZ034822">
    <property type="protein sequence ID" value="CAL1410979.1"/>
    <property type="molecule type" value="Genomic_DNA"/>
</dbReference>
<dbReference type="AlphaFoldDB" id="A0AAV2GLE4"/>
<accession>A0AAV2GLE4</accession>
<evidence type="ECO:0000256" key="1">
    <source>
        <dbReference type="SAM" id="MobiDB-lite"/>
    </source>
</evidence>
<protein>
    <recommendedName>
        <fullName evidence="4">F-box protein</fullName>
    </recommendedName>
</protein>
<keyword evidence="3" id="KW-1185">Reference proteome</keyword>
<sequence>MDWIRKFTTTAQAVASWSSRNHHGNVVRREEQPEGESEEEQRRWRCAASSEILPSSSVASLEPPLLRFHHLLQYDRGSHLTRSLESNSGPSKPTAMLRHSQAPHRLHQPKSTSLRPGFGASATEFRSTGTPRQCNCELELGKTFALPEPGVTFETHGGFEALLGFGFNSWTNDYKVVRVVRLLEYEEIAIEVEVFSLNAGSWKTITSTAPQYNIVERGSQAFGQRVGPLGRDPARQRRRW</sequence>
<organism evidence="2 3">
    <name type="scientific">Linum trigynum</name>
    <dbReference type="NCBI Taxonomy" id="586398"/>
    <lineage>
        <taxon>Eukaryota</taxon>
        <taxon>Viridiplantae</taxon>
        <taxon>Streptophyta</taxon>
        <taxon>Embryophyta</taxon>
        <taxon>Tracheophyta</taxon>
        <taxon>Spermatophyta</taxon>
        <taxon>Magnoliopsida</taxon>
        <taxon>eudicotyledons</taxon>
        <taxon>Gunneridae</taxon>
        <taxon>Pentapetalae</taxon>
        <taxon>rosids</taxon>
        <taxon>fabids</taxon>
        <taxon>Malpighiales</taxon>
        <taxon>Linaceae</taxon>
        <taxon>Linum</taxon>
    </lineage>
</organism>